<dbReference type="EMBL" id="AMZH03014286">
    <property type="protein sequence ID" value="RRT47892.1"/>
    <property type="molecule type" value="Genomic_DNA"/>
</dbReference>
<evidence type="ECO:0000256" key="2">
    <source>
        <dbReference type="ARBA" id="ARBA00023136"/>
    </source>
</evidence>
<comment type="caution">
    <text evidence="5">The sequence shown here is derived from an EMBL/GenBank/DDBJ whole genome shotgun (WGS) entry which is preliminary data.</text>
</comment>
<organism evidence="5 6">
    <name type="scientific">Ensete ventricosum</name>
    <name type="common">Abyssinian banana</name>
    <name type="synonym">Musa ensete</name>
    <dbReference type="NCBI Taxonomy" id="4639"/>
    <lineage>
        <taxon>Eukaryota</taxon>
        <taxon>Viridiplantae</taxon>
        <taxon>Streptophyta</taxon>
        <taxon>Embryophyta</taxon>
        <taxon>Tracheophyta</taxon>
        <taxon>Spermatophyta</taxon>
        <taxon>Magnoliopsida</taxon>
        <taxon>Liliopsida</taxon>
        <taxon>Zingiberales</taxon>
        <taxon>Musaceae</taxon>
        <taxon>Ensete</taxon>
    </lineage>
</organism>
<dbReference type="GO" id="GO:0019867">
    <property type="term" value="C:outer membrane"/>
    <property type="evidence" value="ECO:0007669"/>
    <property type="project" value="InterPro"/>
</dbReference>
<dbReference type="InterPro" id="IPR034746">
    <property type="entry name" value="POTRA"/>
</dbReference>
<feature type="compositionally biased region" description="Acidic residues" evidence="3">
    <location>
        <begin position="18"/>
        <end position="59"/>
    </location>
</feature>
<proteinExistence type="predicted"/>
<dbReference type="PROSITE" id="PS51779">
    <property type="entry name" value="POTRA"/>
    <property type="match status" value="1"/>
</dbReference>
<feature type="domain" description="POTRA" evidence="4">
    <location>
        <begin position="81"/>
        <end position="160"/>
    </location>
</feature>
<evidence type="ECO:0000313" key="6">
    <source>
        <dbReference type="Proteomes" id="UP000287651"/>
    </source>
</evidence>
<evidence type="ECO:0000256" key="3">
    <source>
        <dbReference type="SAM" id="MobiDB-lite"/>
    </source>
</evidence>
<gene>
    <name evidence="5" type="ORF">B296_00038552</name>
</gene>
<dbReference type="FunFam" id="3.10.20.310:FF:000016">
    <property type="entry name" value="Outer membrane OMP85 family protein"/>
    <property type="match status" value="1"/>
</dbReference>
<keyword evidence="2" id="KW-0472">Membrane</keyword>
<evidence type="ECO:0000256" key="1">
    <source>
        <dbReference type="ARBA" id="ARBA00004370"/>
    </source>
</evidence>
<comment type="subcellular location">
    <subcellularLocation>
        <location evidence="1">Membrane</location>
    </subcellularLocation>
</comment>
<dbReference type="Pfam" id="PF07244">
    <property type="entry name" value="POTRA"/>
    <property type="match status" value="1"/>
</dbReference>
<dbReference type="Gene3D" id="3.10.20.310">
    <property type="entry name" value="membrane protein fhac"/>
    <property type="match status" value="1"/>
</dbReference>
<feature type="region of interest" description="Disordered" evidence="3">
    <location>
        <begin position="1"/>
        <end position="67"/>
    </location>
</feature>
<sequence length="199" mass="21980">MATPSDSEAGPNPRPIEELEAESATSDEDRGEDEDEIEEEEEDEEEDGDEEEEAEEDETPAVQRENINRLFRRLSGGPVRLRVHDIIIRGNTKTKDALIEAEVLDAFRSACSMQELIQAAGLANTRLRQLDIFDSVSITLDSGPSELPGTANVVIDVVEAKNPLTGELGAYSKPEVSLLFILLARSRHIFLIEVDCMTV</sequence>
<reference evidence="5 6" key="1">
    <citation type="journal article" date="2014" name="Agronomy (Basel)">
        <title>A Draft Genome Sequence for Ensete ventricosum, the Drought-Tolerant Tree Against Hunger.</title>
        <authorList>
            <person name="Harrison J."/>
            <person name="Moore K.A."/>
            <person name="Paszkiewicz K."/>
            <person name="Jones T."/>
            <person name="Grant M."/>
            <person name="Ambacheew D."/>
            <person name="Muzemil S."/>
            <person name="Studholme D.J."/>
        </authorList>
    </citation>
    <scope>NUCLEOTIDE SEQUENCE [LARGE SCALE GENOMIC DNA]</scope>
</reference>
<dbReference type="AlphaFoldDB" id="A0A426Y843"/>
<dbReference type="Proteomes" id="UP000287651">
    <property type="component" value="Unassembled WGS sequence"/>
</dbReference>
<evidence type="ECO:0000259" key="4">
    <source>
        <dbReference type="PROSITE" id="PS51779"/>
    </source>
</evidence>
<protein>
    <recommendedName>
        <fullName evidence="4">POTRA domain-containing protein</fullName>
    </recommendedName>
</protein>
<name>A0A426Y843_ENSVE</name>
<dbReference type="InterPro" id="IPR010827">
    <property type="entry name" value="BamA/TamA_POTRA"/>
</dbReference>
<evidence type="ECO:0000313" key="5">
    <source>
        <dbReference type="EMBL" id="RRT47892.1"/>
    </source>
</evidence>
<accession>A0A426Y843</accession>